<dbReference type="Proteomes" id="UP000270094">
    <property type="component" value="Unassembled WGS sequence"/>
</dbReference>
<sequence length="138" mass="15825">MASATAPLKEVVTAAKRILMCRPTYFQLSYSINPWMDMRRGVNRPKAMEQWETLKRTLEDCGAQVEVMEADGAESYPDMVFSANAAVIKGNRAYLANFTHPERKGERYKIHFPKSCLRLIIHIHFDIANFCDATKRLL</sequence>
<evidence type="ECO:0000313" key="2">
    <source>
        <dbReference type="Proteomes" id="UP000270094"/>
    </source>
</evidence>
<dbReference type="SUPFAM" id="SSF55909">
    <property type="entry name" value="Pentein"/>
    <property type="match status" value="1"/>
</dbReference>
<evidence type="ECO:0000313" key="1">
    <source>
        <dbReference type="EMBL" id="VDM84540.1"/>
    </source>
</evidence>
<reference evidence="1 2" key="1">
    <citation type="submission" date="2018-11" db="EMBL/GenBank/DDBJ databases">
        <authorList>
            <consortium name="Pathogen Informatics"/>
        </authorList>
    </citation>
    <scope>NUCLEOTIDE SEQUENCE [LARGE SCALE GENOMIC DNA]</scope>
</reference>
<dbReference type="AlphaFoldDB" id="A0A3P7JG16"/>
<name>A0A3P7JG16_STRVU</name>
<protein>
    <recommendedName>
        <fullName evidence="3">Amidinotransferase</fullName>
    </recommendedName>
</protein>
<dbReference type="EMBL" id="UYYB01130916">
    <property type="protein sequence ID" value="VDM84540.1"/>
    <property type="molecule type" value="Genomic_DNA"/>
</dbReference>
<organism evidence="1 2">
    <name type="scientific">Strongylus vulgaris</name>
    <name type="common">Blood worm</name>
    <dbReference type="NCBI Taxonomy" id="40348"/>
    <lineage>
        <taxon>Eukaryota</taxon>
        <taxon>Metazoa</taxon>
        <taxon>Ecdysozoa</taxon>
        <taxon>Nematoda</taxon>
        <taxon>Chromadorea</taxon>
        <taxon>Rhabditida</taxon>
        <taxon>Rhabditina</taxon>
        <taxon>Rhabditomorpha</taxon>
        <taxon>Strongyloidea</taxon>
        <taxon>Strongylidae</taxon>
        <taxon>Strongylus</taxon>
    </lineage>
</organism>
<gene>
    <name evidence="1" type="ORF">SVUK_LOCUS19538</name>
</gene>
<keyword evidence="2" id="KW-1185">Reference proteome</keyword>
<proteinExistence type="predicted"/>
<dbReference type="Pfam" id="PF19420">
    <property type="entry name" value="DDAH_eukar"/>
    <property type="match status" value="1"/>
</dbReference>
<dbReference type="Gene3D" id="3.75.10.10">
    <property type="entry name" value="L-arginine/glycine Amidinotransferase, Chain A"/>
    <property type="match status" value="1"/>
</dbReference>
<dbReference type="OrthoDB" id="5912197at2759"/>
<accession>A0A3P7JG16</accession>
<evidence type="ECO:0008006" key="3">
    <source>
        <dbReference type="Google" id="ProtNLM"/>
    </source>
</evidence>